<evidence type="ECO:0000259" key="7">
    <source>
        <dbReference type="PROSITE" id="PS51686"/>
    </source>
</evidence>
<name>A0A167MCT5_CALVF</name>
<keyword evidence="1 5" id="KW-0489">Methyltransferase</keyword>
<dbReference type="InterPro" id="IPR029063">
    <property type="entry name" value="SAM-dependent_MTases_sf"/>
</dbReference>
<dbReference type="GO" id="GO:0008173">
    <property type="term" value="F:RNA methyltransferase activity"/>
    <property type="evidence" value="ECO:0007669"/>
    <property type="project" value="InterPro"/>
</dbReference>
<proteinExistence type="inferred from homology"/>
<feature type="binding site" evidence="5">
    <location>
        <position position="259"/>
    </location>
    <ligand>
        <name>S-adenosyl-L-methionine</name>
        <dbReference type="ChEBI" id="CHEBI:59789"/>
    </ligand>
</feature>
<dbReference type="STRING" id="1330018.A0A167MCT5"/>
<gene>
    <name evidence="8" type="ORF">CALVIDRAFT_481203</name>
</gene>
<dbReference type="InterPro" id="IPR049561">
    <property type="entry name" value="NSUN5_7_fdxn-like"/>
</dbReference>
<comment type="similarity">
    <text evidence="5">Belongs to the class I-like SAM-binding methyltransferase superfamily. RsmB/NOP family.</text>
</comment>
<dbReference type="GO" id="GO:0003723">
    <property type="term" value="F:RNA binding"/>
    <property type="evidence" value="ECO:0007669"/>
    <property type="project" value="UniProtKB-UniRule"/>
</dbReference>
<dbReference type="CDD" id="cd02440">
    <property type="entry name" value="AdoMet_MTases"/>
    <property type="match status" value="1"/>
</dbReference>
<keyword evidence="3 5" id="KW-0949">S-adenosyl-L-methionine</keyword>
<dbReference type="OrthoDB" id="435282at2759"/>
<keyword evidence="2 5" id="KW-0808">Transferase</keyword>
<feature type="active site" description="Nucleophile" evidence="5">
    <location>
        <position position="364"/>
    </location>
</feature>
<dbReference type="InterPro" id="IPR049560">
    <property type="entry name" value="MeTrfase_RsmB-F_NOP2_cat"/>
</dbReference>
<dbReference type="SUPFAM" id="SSF53335">
    <property type="entry name" value="S-adenosyl-L-methionine-dependent methyltransferases"/>
    <property type="match status" value="1"/>
</dbReference>
<feature type="compositionally biased region" description="Basic and acidic residues" evidence="6">
    <location>
        <begin position="448"/>
        <end position="461"/>
    </location>
</feature>
<keyword evidence="9" id="KW-1185">Reference proteome</keyword>
<dbReference type="Pfam" id="PF01189">
    <property type="entry name" value="Methyltr_RsmB-F"/>
    <property type="match status" value="1"/>
</dbReference>
<accession>A0A167MCT5</accession>
<dbReference type="PANTHER" id="PTHR22807">
    <property type="entry name" value="NOP2 YEAST -RELATED NOL1/NOP2/FMU SUN DOMAIN-CONTAINING"/>
    <property type="match status" value="1"/>
</dbReference>
<dbReference type="Proteomes" id="UP000076738">
    <property type="component" value="Unassembled WGS sequence"/>
</dbReference>
<dbReference type="InterPro" id="IPR048889">
    <property type="entry name" value="NSUN5_RCM1_N"/>
</dbReference>
<dbReference type="AlphaFoldDB" id="A0A167MCT5"/>
<dbReference type="Gene3D" id="3.40.50.150">
    <property type="entry name" value="Vaccinia Virus protein VP39"/>
    <property type="match status" value="1"/>
</dbReference>
<dbReference type="GO" id="GO:0070475">
    <property type="term" value="P:rRNA base methylation"/>
    <property type="evidence" value="ECO:0007669"/>
    <property type="project" value="TreeGrafter"/>
</dbReference>
<dbReference type="Pfam" id="PF21148">
    <property type="entry name" value="NSUN5_fdxn-like"/>
    <property type="match status" value="1"/>
</dbReference>
<feature type="binding site" evidence="5">
    <location>
        <position position="286"/>
    </location>
    <ligand>
        <name>S-adenosyl-L-methionine</name>
        <dbReference type="ChEBI" id="CHEBI:59789"/>
    </ligand>
</feature>
<dbReference type="GO" id="GO:0005730">
    <property type="term" value="C:nucleolus"/>
    <property type="evidence" value="ECO:0007669"/>
    <property type="project" value="TreeGrafter"/>
</dbReference>
<feature type="binding site" evidence="5">
    <location>
        <position position="306"/>
    </location>
    <ligand>
        <name>S-adenosyl-L-methionine</name>
        <dbReference type="ChEBI" id="CHEBI:59789"/>
    </ligand>
</feature>
<evidence type="ECO:0000256" key="6">
    <source>
        <dbReference type="SAM" id="MobiDB-lite"/>
    </source>
</evidence>
<feature type="compositionally biased region" description="Basic residues" evidence="6">
    <location>
        <begin position="468"/>
        <end position="481"/>
    </location>
</feature>
<evidence type="ECO:0000256" key="1">
    <source>
        <dbReference type="ARBA" id="ARBA00022603"/>
    </source>
</evidence>
<comment type="caution">
    <text evidence="5">Lacks conserved residue(s) required for the propagation of feature annotation.</text>
</comment>
<reference evidence="8 9" key="1">
    <citation type="journal article" date="2016" name="Mol. Biol. Evol.">
        <title>Comparative Genomics of Early-Diverging Mushroom-Forming Fungi Provides Insights into the Origins of Lignocellulose Decay Capabilities.</title>
        <authorList>
            <person name="Nagy L.G."/>
            <person name="Riley R."/>
            <person name="Tritt A."/>
            <person name="Adam C."/>
            <person name="Daum C."/>
            <person name="Floudas D."/>
            <person name="Sun H."/>
            <person name="Yadav J.S."/>
            <person name="Pangilinan J."/>
            <person name="Larsson K.H."/>
            <person name="Matsuura K."/>
            <person name="Barry K."/>
            <person name="Labutti K."/>
            <person name="Kuo R."/>
            <person name="Ohm R.A."/>
            <person name="Bhattacharya S.S."/>
            <person name="Shirouzu T."/>
            <person name="Yoshinaga Y."/>
            <person name="Martin F.M."/>
            <person name="Grigoriev I.V."/>
            <person name="Hibbett D.S."/>
        </authorList>
    </citation>
    <scope>NUCLEOTIDE SEQUENCE [LARGE SCALE GENOMIC DNA]</scope>
    <source>
        <strain evidence="8 9">TUFC12733</strain>
    </source>
</reference>
<dbReference type="PROSITE" id="PS51686">
    <property type="entry name" value="SAM_MT_RSMB_NOP"/>
    <property type="match status" value="1"/>
</dbReference>
<evidence type="ECO:0000256" key="5">
    <source>
        <dbReference type="PROSITE-ProRule" id="PRU01023"/>
    </source>
</evidence>
<dbReference type="Gene3D" id="3.30.70.1170">
    <property type="entry name" value="Sun protein, domain 3"/>
    <property type="match status" value="1"/>
</dbReference>
<dbReference type="InterPro" id="IPR023267">
    <property type="entry name" value="RCMT"/>
</dbReference>
<dbReference type="PANTHER" id="PTHR22807:SF4">
    <property type="entry name" value="28S RRNA (CYTOSINE-C(5))-METHYLTRANSFERASE"/>
    <property type="match status" value="1"/>
</dbReference>
<dbReference type="InterPro" id="IPR001678">
    <property type="entry name" value="MeTrfase_RsmB-F_NOP2_dom"/>
</dbReference>
<feature type="domain" description="SAM-dependent MTase RsmB/NOP-type" evidence="7">
    <location>
        <begin position="127"/>
        <end position="441"/>
    </location>
</feature>
<keyword evidence="4 5" id="KW-0694">RNA-binding</keyword>
<dbReference type="PRINTS" id="PR02008">
    <property type="entry name" value="RCMTFAMILY"/>
</dbReference>
<dbReference type="EMBL" id="KV417283">
    <property type="protein sequence ID" value="KZO96580.1"/>
    <property type="molecule type" value="Genomic_DNA"/>
</dbReference>
<evidence type="ECO:0000313" key="8">
    <source>
        <dbReference type="EMBL" id="KZO96580.1"/>
    </source>
</evidence>
<organism evidence="8 9">
    <name type="scientific">Calocera viscosa (strain TUFC12733)</name>
    <dbReference type="NCBI Taxonomy" id="1330018"/>
    <lineage>
        <taxon>Eukaryota</taxon>
        <taxon>Fungi</taxon>
        <taxon>Dikarya</taxon>
        <taxon>Basidiomycota</taxon>
        <taxon>Agaricomycotina</taxon>
        <taxon>Dacrymycetes</taxon>
        <taxon>Dacrymycetales</taxon>
        <taxon>Dacrymycetaceae</taxon>
        <taxon>Calocera</taxon>
    </lineage>
</organism>
<sequence length="481" mass="52681">MNFYREGAEVLDKLDAKKGSIQGNLNAIAEKNRKRTAALVIETLKYKSALQNIIASTPLLTQEKRLITSSNLALVLVHDLLFARGGIQASDGPIKQAVLRHQTRLKAELVKLKIKKGVQDNEGLAEKGDDRASHIPRYVRVNTNVWTLDGAIAHFEAAGFTSIPSSDLVPEAKQFSVDPHISHVLCFNPSVPFATSPLLAEGKIILQDKASCFPAYILVPPDSGGWETRKVVDATAAPGNKTSALSALMGNKGKITAFERDSKRFKTLQSMLKKARCQNVTPLNKDFLGVDPGDKIFEGVTHILLDPSCSGSGIVNRMDYLLEAGEEEAGVDQARLLKLGSFQLKMIKHAMKIKSATRITYSTCSIHKEENEFVVYDALISEEAAQAGFTLAPREEVLPAWPRRGQSEGTALSQELAASLIRCVPGEDRTNGFFVACFVKSSPLVNKQEGKRPREEDHADEVVGGTPRKMRKAKKRKVKQG</sequence>
<evidence type="ECO:0000256" key="4">
    <source>
        <dbReference type="ARBA" id="ARBA00022884"/>
    </source>
</evidence>
<feature type="region of interest" description="Disordered" evidence="6">
    <location>
        <begin position="446"/>
        <end position="481"/>
    </location>
</feature>
<protein>
    <submittedName>
        <fullName evidence="8">Williams-Beuren syndrome critical region protein 20 copy A</fullName>
    </submittedName>
</protein>
<evidence type="ECO:0000256" key="2">
    <source>
        <dbReference type="ARBA" id="ARBA00022679"/>
    </source>
</evidence>
<evidence type="ECO:0000256" key="3">
    <source>
        <dbReference type="ARBA" id="ARBA00022691"/>
    </source>
</evidence>
<dbReference type="Pfam" id="PF21153">
    <property type="entry name" value="NSUN5_N"/>
    <property type="match status" value="1"/>
</dbReference>
<evidence type="ECO:0000313" key="9">
    <source>
        <dbReference type="Proteomes" id="UP000076738"/>
    </source>
</evidence>